<gene>
    <name evidence="1" type="ORF">S01H1_80435</name>
</gene>
<name>X0XWC7_9ZZZZ</name>
<sequence length="115" mass="13215">MSSEYQRYRKGSQGIKQILARRKKGFTLFSFLERAAGDAAVKAHIKYMKPSVSPGPGRYKESLVEMRLEAITLQQLMGYLYRIESRKNVVSIKRISIKENKKRSGYLDAILQVLT</sequence>
<protein>
    <submittedName>
        <fullName evidence="1">Uncharacterized protein</fullName>
    </submittedName>
</protein>
<reference evidence="1" key="1">
    <citation type="journal article" date="2014" name="Front. Microbiol.">
        <title>High frequency of phylogenetically diverse reductive dehalogenase-homologous genes in deep subseafloor sedimentary metagenomes.</title>
        <authorList>
            <person name="Kawai M."/>
            <person name="Futagami T."/>
            <person name="Toyoda A."/>
            <person name="Takaki Y."/>
            <person name="Nishi S."/>
            <person name="Hori S."/>
            <person name="Arai W."/>
            <person name="Tsubouchi T."/>
            <person name="Morono Y."/>
            <person name="Uchiyama I."/>
            <person name="Ito T."/>
            <person name="Fujiyama A."/>
            <person name="Inagaki F."/>
            <person name="Takami H."/>
        </authorList>
    </citation>
    <scope>NUCLEOTIDE SEQUENCE</scope>
    <source>
        <strain evidence="1">Expedition CK06-06</strain>
    </source>
</reference>
<evidence type="ECO:0000313" key="1">
    <source>
        <dbReference type="EMBL" id="GAG47674.1"/>
    </source>
</evidence>
<proteinExistence type="predicted"/>
<comment type="caution">
    <text evidence="1">The sequence shown here is derived from an EMBL/GenBank/DDBJ whole genome shotgun (WGS) entry which is preliminary data.</text>
</comment>
<dbReference type="EMBL" id="BARS01054316">
    <property type="protein sequence ID" value="GAG47674.1"/>
    <property type="molecule type" value="Genomic_DNA"/>
</dbReference>
<feature type="non-terminal residue" evidence="1">
    <location>
        <position position="115"/>
    </location>
</feature>
<organism evidence="1">
    <name type="scientific">marine sediment metagenome</name>
    <dbReference type="NCBI Taxonomy" id="412755"/>
    <lineage>
        <taxon>unclassified sequences</taxon>
        <taxon>metagenomes</taxon>
        <taxon>ecological metagenomes</taxon>
    </lineage>
</organism>
<accession>X0XWC7</accession>
<dbReference type="AlphaFoldDB" id="X0XWC7"/>